<feature type="transmembrane region" description="Helical" evidence="1">
    <location>
        <begin position="81"/>
        <end position="103"/>
    </location>
</feature>
<dbReference type="GO" id="GO:0016989">
    <property type="term" value="F:sigma factor antagonist activity"/>
    <property type="evidence" value="ECO:0007669"/>
    <property type="project" value="TreeGrafter"/>
</dbReference>
<dbReference type="InterPro" id="IPR032508">
    <property type="entry name" value="FecR_C"/>
</dbReference>
<dbReference type="EMBL" id="RAPY01000004">
    <property type="protein sequence ID" value="RKE47158.1"/>
    <property type="molecule type" value="Genomic_DNA"/>
</dbReference>
<accession>A0A420ARR2</accession>
<proteinExistence type="predicted"/>
<feature type="domain" description="FecR protein" evidence="2">
    <location>
        <begin position="183"/>
        <end position="274"/>
    </location>
</feature>
<feature type="domain" description="Protein FecR C-terminal" evidence="3">
    <location>
        <begin position="320"/>
        <end position="386"/>
    </location>
</feature>
<evidence type="ECO:0000259" key="2">
    <source>
        <dbReference type="Pfam" id="PF04773"/>
    </source>
</evidence>
<protein>
    <submittedName>
        <fullName evidence="4">FecR family protein</fullName>
    </submittedName>
</protein>
<evidence type="ECO:0000313" key="5">
    <source>
        <dbReference type="Proteomes" id="UP000286246"/>
    </source>
</evidence>
<dbReference type="InterPro" id="IPR012373">
    <property type="entry name" value="Ferrdict_sens_TM"/>
</dbReference>
<name>A0A420ARR2_SPHD1</name>
<reference evidence="4 5" key="1">
    <citation type="submission" date="2018-09" db="EMBL/GenBank/DDBJ databases">
        <title>Genomic Encyclopedia of Type Strains, Phase III (KMG-III): the genomes of soil and plant-associated and newly described type strains.</title>
        <authorList>
            <person name="Whitman W."/>
        </authorList>
    </citation>
    <scope>NUCLEOTIDE SEQUENCE [LARGE SCALE GENOMIC DNA]</scope>
    <source>
        <strain evidence="4 5">CECT 7938</strain>
    </source>
</reference>
<dbReference type="Proteomes" id="UP000286246">
    <property type="component" value="Unassembled WGS sequence"/>
</dbReference>
<dbReference type="RefSeq" id="WP_120260973.1">
    <property type="nucleotide sequence ID" value="NZ_RAPY01000004.1"/>
</dbReference>
<gene>
    <name evidence="4" type="ORF">DFQ12_4320</name>
</gene>
<dbReference type="Gene3D" id="2.60.120.1440">
    <property type="match status" value="1"/>
</dbReference>
<organism evidence="4 5">
    <name type="scientific">Sphingobacterium detergens</name>
    <dbReference type="NCBI Taxonomy" id="1145106"/>
    <lineage>
        <taxon>Bacteria</taxon>
        <taxon>Pseudomonadati</taxon>
        <taxon>Bacteroidota</taxon>
        <taxon>Sphingobacteriia</taxon>
        <taxon>Sphingobacteriales</taxon>
        <taxon>Sphingobacteriaceae</taxon>
        <taxon>Sphingobacterium</taxon>
    </lineage>
</organism>
<dbReference type="InterPro" id="IPR006860">
    <property type="entry name" value="FecR"/>
</dbReference>
<dbReference type="Gene3D" id="3.55.50.30">
    <property type="match status" value="1"/>
</dbReference>
<comment type="caution">
    <text evidence="4">The sequence shown here is derived from an EMBL/GenBank/DDBJ whole genome shotgun (WGS) entry which is preliminary data.</text>
</comment>
<dbReference type="PANTHER" id="PTHR30273:SF2">
    <property type="entry name" value="PROTEIN FECR"/>
    <property type="match status" value="1"/>
</dbReference>
<keyword evidence="5" id="KW-1185">Reference proteome</keyword>
<dbReference type="AlphaFoldDB" id="A0A420ARR2"/>
<dbReference type="Pfam" id="PF04773">
    <property type="entry name" value="FecR"/>
    <property type="match status" value="1"/>
</dbReference>
<keyword evidence="1" id="KW-0472">Membrane</keyword>
<dbReference type="Pfam" id="PF16344">
    <property type="entry name" value="FecR_C"/>
    <property type="match status" value="1"/>
</dbReference>
<dbReference type="OrthoDB" id="649666at2"/>
<keyword evidence="1" id="KW-1133">Transmembrane helix</keyword>
<evidence type="ECO:0000256" key="1">
    <source>
        <dbReference type="SAM" id="Phobius"/>
    </source>
</evidence>
<sequence length="388" mass="42599">MEANIQKLFEIYLSGQISKAELQQLLDRFDTRDMDEDLMYHIRRVLESESGRIDQDIELIGREVKKRLDAGLKPPIKSRPIWQYLAAAAAILLAISIATIYFFNLGNTSIQPTINITQQQIKPGSDKAILVLSDGRSVSLTDSSSAAIIDIGGKTIAQVKDGTINYLLADQAANAKENAFNTVLVPQGGQYKITLPDGSKAWLNAGSSLRYSVNFGSASRILELTGEGYFEVVKNKKLPFTVKSGSLEVTALGTQFNVNTYSNEPYGAATLVEGSLKVSDIRSQKTVLLTPGEQAYQSTGGLKMRLVNTFELTAWKDGLFVINKASLEAVMRQIERWYDVEVDVKLPAGAGTFTGELPKNISIAELLQSLETVTGIKLKLEGRRITNR</sequence>
<evidence type="ECO:0000313" key="4">
    <source>
        <dbReference type="EMBL" id="RKE47158.1"/>
    </source>
</evidence>
<dbReference type="PANTHER" id="PTHR30273">
    <property type="entry name" value="PERIPLASMIC SIGNAL SENSOR AND SIGMA FACTOR ACTIVATOR FECR-RELATED"/>
    <property type="match status" value="1"/>
</dbReference>
<evidence type="ECO:0000259" key="3">
    <source>
        <dbReference type="Pfam" id="PF16344"/>
    </source>
</evidence>
<keyword evidence="1" id="KW-0812">Transmembrane</keyword>